<dbReference type="Proteomes" id="UP000215137">
    <property type="component" value="Chromosome"/>
</dbReference>
<reference evidence="1 2" key="1">
    <citation type="submission" date="2017-08" db="EMBL/GenBank/DDBJ databases">
        <title>Complete Genome Sequence of Bacillus kochii Oregon-R-modENCODE STRAIN BDGP4, isolated from Drosophila melanogaster gut.</title>
        <authorList>
            <person name="Wan K.H."/>
            <person name="Yu C."/>
            <person name="Park S."/>
            <person name="Hammonds A.S."/>
            <person name="Booth B.W."/>
            <person name="Celniker S.E."/>
        </authorList>
    </citation>
    <scope>NUCLEOTIDE SEQUENCE [LARGE SCALE GENOMIC DNA]</scope>
    <source>
        <strain evidence="1 2">BDGP4</strain>
    </source>
</reference>
<keyword evidence="2" id="KW-1185">Reference proteome</keyword>
<evidence type="ECO:0000313" key="1">
    <source>
        <dbReference type="EMBL" id="ASV66057.1"/>
    </source>
</evidence>
<sequence length="173" mass="19714">MKWTLSQLQKYRSKDFSFDEIVNVDEVIKMDAEIRDASPMRITGRADIDSEKVIVHFKMEGHLILPCSRTLVDVKYPISVETIETFLLKASDYETEEEVHQVQGDVIDMMPIIHELLVLEVPMQVFCDDSGEEGAPQSGKDWEVISEQEKTEKIDPRLAGLAQLLNQKDSSDS</sequence>
<accession>A0A248TCZ5</accession>
<evidence type="ECO:0000313" key="2">
    <source>
        <dbReference type="Proteomes" id="UP000215137"/>
    </source>
</evidence>
<dbReference type="InterPro" id="IPR003772">
    <property type="entry name" value="YceD"/>
</dbReference>
<organism evidence="1 2">
    <name type="scientific">Cytobacillus kochii</name>
    <dbReference type="NCBI Taxonomy" id="859143"/>
    <lineage>
        <taxon>Bacteria</taxon>
        <taxon>Bacillati</taxon>
        <taxon>Bacillota</taxon>
        <taxon>Bacilli</taxon>
        <taxon>Bacillales</taxon>
        <taxon>Bacillaceae</taxon>
        <taxon>Cytobacillus</taxon>
    </lineage>
</organism>
<dbReference type="RefSeq" id="WP_095369632.1">
    <property type="nucleotide sequence ID" value="NZ_CP022983.1"/>
</dbReference>
<dbReference type="EMBL" id="CP022983">
    <property type="protein sequence ID" value="ASV66057.1"/>
    <property type="molecule type" value="Genomic_DNA"/>
</dbReference>
<evidence type="ECO:0008006" key="3">
    <source>
        <dbReference type="Google" id="ProtNLM"/>
    </source>
</evidence>
<dbReference type="Pfam" id="PF02620">
    <property type="entry name" value="YceD"/>
    <property type="match status" value="1"/>
</dbReference>
<dbReference type="OrthoDB" id="9790372at2"/>
<dbReference type="AlphaFoldDB" id="A0A248TCZ5"/>
<gene>
    <name evidence="1" type="ORF">CKF48_01175</name>
</gene>
<name>A0A248TCZ5_9BACI</name>
<dbReference type="KEGG" id="bko:CKF48_01175"/>
<protein>
    <recommendedName>
        <fullName evidence="3">DUF177 domain-containing protein</fullName>
    </recommendedName>
</protein>
<proteinExistence type="predicted"/>